<dbReference type="RefSeq" id="WP_119525378.1">
    <property type="nucleotide sequence ID" value="NZ_NRHC01000070.1"/>
</dbReference>
<evidence type="ECO:0000313" key="3">
    <source>
        <dbReference type="EMBL" id="RIY32058.1"/>
    </source>
</evidence>
<feature type="compositionally biased region" description="Basic and acidic residues" evidence="1">
    <location>
        <begin position="587"/>
        <end position="599"/>
    </location>
</feature>
<feature type="region of interest" description="Disordered" evidence="1">
    <location>
        <begin position="90"/>
        <end position="222"/>
    </location>
</feature>
<evidence type="ECO:0000256" key="1">
    <source>
        <dbReference type="SAM" id="MobiDB-lite"/>
    </source>
</evidence>
<comment type="caution">
    <text evidence="3">The sequence shown here is derived from an EMBL/GenBank/DDBJ whole genome shotgun (WGS) entry which is preliminary data.</text>
</comment>
<feature type="compositionally biased region" description="Low complexity" evidence="1">
    <location>
        <begin position="138"/>
        <end position="215"/>
    </location>
</feature>
<proteinExistence type="predicted"/>
<feature type="compositionally biased region" description="Basic and acidic residues" evidence="1">
    <location>
        <begin position="560"/>
        <end position="574"/>
    </location>
</feature>
<evidence type="ECO:0000313" key="4">
    <source>
        <dbReference type="Proteomes" id="UP000265691"/>
    </source>
</evidence>
<organism evidence="3 4">
    <name type="scientific">Psittacicella hinzii</name>
    <dbReference type="NCBI Taxonomy" id="2028575"/>
    <lineage>
        <taxon>Bacteria</taxon>
        <taxon>Pseudomonadati</taxon>
        <taxon>Pseudomonadota</taxon>
        <taxon>Gammaproteobacteria</taxon>
        <taxon>Pasteurellales</taxon>
        <taxon>Psittacicellaceae</taxon>
        <taxon>Psittacicella</taxon>
    </lineage>
</organism>
<reference evidence="3 4" key="1">
    <citation type="submission" date="2017-08" db="EMBL/GenBank/DDBJ databases">
        <title>Reclassification of Bisgaard taxon 37 and 44.</title>
        <authorList>
            <person name="Christensen H."/>
        </authorList>
    </citation>
    <scope>NUCLEOTIDE SEQUENCE [LARGE SCALE GENOMIC DNA]</scope>
    <source>
        <strain evidence="3 4">B96_3</strain>
    </source>
</reference>
<accession>A0A3A1Y4A7</accession>
<feature type="compositionally biased region" description="Basic and acidic residues" evidence="1">
    <location>
        <begin position="513"/>
        <end position="529"/>
    </location>
</feature>
<dbReference type="AlphaFoldDB" id="A0A3A1Y4A7"/>
<feature type="signal peptide" evidence="2">
    <location>
        <begin position="1"/>
        <end position="22"/>
    </location>
</feature>
<evidence type="ECO:0000256" key="2">
    <source>
        <dbReference type="SAM" id="SignalP"/>
    </source>
</evidence>
<protein>
    <submittedName>
        <fullName evidence="3">Uncharacterized protein</fullName>
    </submittedName>
</protein>
<feature type="compositionally biased region" description="Low complexity" evidence="1">
    <location>
        <begin position="115"/>
        <end position="126"/>
    </location>
</feature>
<dbReference type="EMBL" id="NRHC01000070">
    <property type="protein sequence ID" value="RIY32058.1"/>
    <property type="molecule type" value="Genomic_DNA"/>
</dbReference>
<name>A0A3A1Y4A7_9GAMM</name>
<feature type="compositionally biased region" description="Basic and acidic residues" evidence="1">
    <location>
        <begin position="90"/>
        <end position="100"/>
    </location>
</feature>
<sequence>MKRCKLFLTLAALSLVATSSQASQAHKLTFDPLKSPLTFSKVSSTVNYLQVKTKPVFADRQPQVVAEGVDVTFDNQSNLGSFVAKLGDGVKAEGESDKPADTTNEEKDDADKQPSEQPTNSPTTEPTNPPSEQPADAPTTQPETTPSEQPVTTPSEKPAETPASNPESAPESTPETAPESTPSTSNTADGEQPSTQEQGEQTEQAEQEQLTLTTEDSSDFVNPNALTGGVYLAEGFVFPTGVNSYEVETSKAIKTNHELDNYQPKPITPEFRELENQAPVTVEGVFSTVDLISSVAQTALKPGALDSYNNLVADFKNPKETVARSNALVEKLEQDKLVANLDVALNGQVVADDKEHYALRTDNTDVTKFRSYSVPVSPLNPAGFWPNPLPSLNDLLFATGAYPVPAGENQVNPLGALIRDYQPQLVDGKFYPDYASFSFVYDDSKVKPIFYKLTVDFAPVQLAPVQLATTEAVQQLVEQLKAQEEEQASQVETEATEEQEATTNEENNNSSDKPAESDNNSDKPADNNSDKPANSDSDKPADNNSDKPADNNSDKPANSDSDKPADNNSDKPAEDNDSNNNSSDNPEADKPADADKPATDENNDESTNKEGE</sequence>
<feature type="compositionally biased region" description="Basic and acidic residues" evidence="1">
    <location>
        <begin position="536"/>
        <end position="553"/>
    </location>
</feature>
<dbReference type="Proteomes" id="UP000265691">
    <property type="component" value="Unassembled WGS sequence"/>
</dbReference>
<dbReference type="OrthoDB" id="9838965at2"/>
<feature type="compositionally biased region" description="Low complexity" evidence="1">
    <location>
        <begin position="501"/>
        <end position="511"/>
    </location>
</feature>
<feature type="chain" id="PRO_5017394089" evidence="2">
    <location>
        <begin position="23"/>
        <end position="612"/>
    </location>
</feature>
<feature type="region of interest" description="Disordered" evidence="1">
    <location>
        <begin position="484"/>
        <end position="612"/>
    </location>
</feature>
<keyword evidence="2" id="KW-0732">Signal</keyword>
<keyword evidence="4" id="KW-1185">Reference proteome</keyword>
<gene>
    <name evidence="3" type="ORF">CKF54_05570</name>
</gene>